<dbReference type="InterPro" id="IPR050360">
    <property type="entry name" value="MFS_Sugar_Transporters"/>
</dbReference>
<dbReference type="PRINTS" id="PR00171">
    <property type="entry name" value="SUGRTRNSPORT"/>
</dbReference>
<dbReference type="InterPro" id="IPR005828">
    <property type="entry name" value="MFS_sugar_transport-like"/>
</dbReference>
<accession>A0A8H3G3U3</accession>
<name>A0A8H3G3U3_9LECA</name>
<keyword evidence="4 8" id="KW-0812">Transmembrane</keyword>
<feature type="transmembrane region" description="Helical" evidence="8">
    <location>
        <begin position="160"/>
        <end position="183"/>
    </location>
</feature>
<feature type="transmembrane region" description="Helical" evidence="8">
    <location>
        <begin position="353"/>
        <end position="375"/>
    </location>
</feature>
<dbReference type="InterPro" id="IPR020846">
    <property type="entry name" value="MFS_dom"/>
</dbReference>
<reference evidence="10" key="1">
    <citation type="submission" date="2021-03" db="EMBL/GenBank/DDBJ databases">
        <authorList>
            <person name="Tagirdzhanova G."/>
        </authorList>
    </citation>
    <scope>NUCLEOTIDE SEQUENCE</scope>
</reference>
<comment type="similarity">
    <text evidence="2">Belongs to the major facilitator superfamily. Sugar transporter (TC 2.A.1.1) family.</text>
</comment>
<dbReference type="InterPro" id="IPR003663">
    <property type="entry name" value="Sugar/inositol_transpt"/>
</dbReference>
<evidence type="ECO:0000256" key="6">
    <source>
        <dbReference type="ARBA" id="ARBA00023136"/>
    </source>
</evidence>
<dbReference type="PROSITE" id="PS50850">
    <property type="entry name" value="MFS"/>
    <property type="match status" value="1"/>
</dbReference>
<dbReference type="OrthoDB" id="2143867at2759"/>
<dbReference type="PANTHER" id="PTHR48022:SF26">
    <property type="entry name" value="MAJOR FACILITATOR SUPERFAMILY (MFS) PROFILE DOMAIN-CONTAINING PROTEIN-RELATED"/>
    <property type="match status" value="1"/>
</dbReference>
<evidence type="ECO:0000256" key="7">
    <source>
        <dbReference type="SAM" id="MobiDB-lite"/>
    </source>
</evidence>
<feature type="transmembrane region" description="Helical" evidence="8">
    <location>
        <begin position="93"/>
        <end position="110"/>
    </location>
</feature>
<dbReference type="EMBL" id="CAJPDT010000066">
    <property type="protein sequence ID" value="CAF9932586.1"/>
    <property type="molecule type" value="Genomic_DNA"/>
</dbReference>
<feature type="domain" description="Major facilitator superfamily (MFS) profile" evidence="9">
    <location>
        <begin position="22"/>
        <end position="441"/>
    </location>
</feature>
<protein>
    <recommendedName>
        <fullName evidence="9">Major facilitator superfamily (MFS) profile domain-containing protein</fullName>
    </recommendedName>
</protein>
<dbReference type="PANTHER" id="PTHR48022">
    <property type="entry name" value="PLASTIDIC GLUCOSE TRANSPORTER 4"/>
    <property type="match status" value="1"/>
</dbReference>
<dbReference type="InterPro" id="IPR005829">
    <property type="entry name" value="Sugar_transporter_CS"/>
</dbReference>
<feature type="transmembrane region" description="Helical" evidence="8">
    <location>
        <begin position="17"/>
        <end position="35"/>
    </location>
</feature>
<dbReference type="Pfam" id="PF00083">
    <property type="entry name" value="Sugar_tr"/>
    <property type="match status" value="1"/>
</dbReference>
<feature type="transmembrane region" description="Helical" evidence="8">
    <location>
        <begin position="247"/>
        <end position="270"/>
    </location>
</feature>
<evidence type="ECO:0000313" key="10">
    <source>
        <dbReference type="EMBL" id="CAF9932586.1"/>
    </source>
</evidence>
<dbReference type="GO" id="GO:0016020">
    <property type="term" value="C:membrane"/>
    <property type="evidence" value="ECO:0007669"/>
    <property type="project" value="UniProtKB-SubCell"/>
</dbReference>
<keyword evidence="3" id="KW-0813">Transport</keyword>
<dbReference type="InterPro" id="IPR036259">
    <property type="entry name" value="MFS_trans_sf"/>
</dbReference>
<comment type="subcellular location">
    <subcellularLocation>
        <location evidence="1">Membrane</location>
        <topology evidence="1">Multi-pass membrane protein</topology>
    </subcellularLocation>
</comment>
<evidence type="ECO:0000256" key="1">
    <source>
        <dbReference type="ARBA" id="ARBA00004141"/>
    </source>
</evidence>
<keyword evidence="11" id="KW-1185">Reference proteome</keyword>
<feature type="transmembrane region" description="Helical" evidence="8">
    <location>
        <begin position="417"/>
        <end position="437"/>
    </location>
</feature>
<dbReference type="GO" id="GO:0005351">
    <property type="term" value="F:carbohydrate:proton symporter activity"/>
    <property type="evidence" value="ECO:0007669"/>
    <property type="project" value="TreeGrafter"/>
</dbReference>
<gene>
    <name evidence="10" type="ORF">IMSHALPRED_008933</name>
</gene>
<evidence type="ECO:0000313" key="11">
    <source>
        <dbReference type="Proteomes" id="UP000664534"/>
    </source>
</evidence>
<comment type="caution">
    <text evidence="10">The sequence shown here is derived from an EMBL/GenBank/DDBJ whole genome shotgun (WGS) entry which is preliminary data.</text>
</comment>
<feature type="transmembrane region" description="Helical" evidence="8">
    <location>
        <begin position="286"/>
        <end position="307"/>
    </location>
</feature>
<feature type="region of interest" description="Disordered" evidence="7">
    <location>
        <begin position="518"/>
        <end position="542"/>
    </location>
</feature>
<feature type="transmembrane region" description="Helical" evidence="8">
    <location>
        <begin position="387"/>
        <end position="411"/>
    </location>
</feature>
<sequence length="560" mass="61581">MMLSRDVSNHFGVSGKWLYVWLMVTNSTAMLLFGYDQGVFGGILTLDDFAARFQLVDNETLKGVIVGSYDLGCLVGALATGPIGNWIGRKRSILLGTTVMMIGAFLQFLAPNFGIMTAGRVIAGVGNGMNTATAPVWISETSKTANRGRTDLFSFVKSELAWRFPLAFQLFFVLIIFLTAFWLPESPRWLAMKGRNDQALAVMVALEGSSVSSESSTAQRDFEEIKTSIALEQPPIQKRETKPLFRLMLGVGVQAMQQLTGINIICYYLPYVLTESVGLDGSQARLLAAVNAMTYLGSTFVGLIFVERWGRRRLMMYGALGQCCCWLAITLLLNSASTAGPLSPRQQKLGSAAVFFFFLFNCFFGASWQGVSWLYPTEINSTRYRIFGMSLGVATNWLINFGVVFVTPLGIARLGSQFYVIWTVLNAVMVPILYLFYVETSGRSLEDIDDIFAAHPTVWIFTIKSMTSRKPANTNGGRNSGDDIPILADEDAKTFSRNDENMLADDITTADWAVEEMANGAEGTEEDEDADEDADIRPIQLAPGATVISKQASALIDMEE</sequence>
<evidence type="ECO:0000256" key="3">
    <source>
        <dbReference type="ARBA" id="ARBA00022448"/>
    </source>
</evidence>
<evidence type="ECO:0000256" key="4">
    <source>
        <dbReference type="ARBA" id="ARBA00022692"/>
    </source>
</evidence>
<dbReference type="Proteomes" id="UP000664534">
    <property type="component" value="Unassembled WGS sequence"/>
</dbReference>
<feature type="compositionally biased region" description="Acidic residues" evidence="7">
    <location>
        <begin position="523"/>
        <end position="534"/>
    </location>
</feature>
<dbReference type="PROSITE" id="PS00216">
    <property type="entry name" value="SUGAR_TRANSPORT_1"/>
    <property type="match status" value="1"/>
</dbReference>
<dbReference type="AlphaFoldDB" id="A0A8H3G3U3"/>
<dbReference type="SUPFAM" id="SSF103473">
    <property type="entry name" value="MFS general substrate transporter"/>
    <property type="match status" value="1"/>
</dbReference>
<organism evidence="10 11">
    <name type="scientific">Imshaugia aleurites</name>
    <dbReference type="NCBI Taxonomy" id="172621"/>
    <lineage>
        <taxon>Eukaryota</taxon>
        <taxon>Fungi</taxon>
        <taxon>Dikarya</taxon>
        <taxon>Ascomycota</taxon>
        <taxon>Pezizomycotina</taxon>
        <taxon>Lecanoromycetes</taxon>
        <taxon>OSLEUM clade</taxon>
        <taxon>Lecanoromycetidae</taxon>
        <taxon>Lecanorales</taxon>
        <taxon>Lecanorineae</taxon>
        <taxon>Parmeliaceae</taxon>
        <taxon>Imshaugia</taxon>
    </lineage>
</organism>
<evidence type="ECO:0000259" key="9">
    <source>
        <dbReference type="PROSITE" id="PS50850"/>
    </source>
</evidence>
<evidence type="ECO:0000256" key="8">
    <source>
        <dbReference type="SAM" id="Phobius"/>
    </source>
</evidence>
<evidence type="ECO:0000256" key="5">
    <source>
        <dbReference type="ARBA" id="ARBA00022989"/>
    </source>
</evidence>
<proteinExistence type="inferred from homology"/>
<evidence type="ECO:0000256" key="2">
    <source>
        <dbReference type="ARBA" id="ARBA00010992"/>
    </source>
</evidence>
<dbReference type="Gene3D" id="1.20.1250.20">
    <property type="entry name" value="MFS general substrate transporter like domains"/>
    <property type="match status" value="1"/>
</dbReference>
<keyword evidence="5 8" id="KW-1133">Transmembrane helix</keyword>
<keyword evidence="6 8" id="KW-0472">Membrane</keyword>
<feature type="transmembrane region" description="Helical" evidence="8">
    <location>
        <begin position="314"/>
        <end position="333"/>
    </location>
</feature>